<dbReference type="Gene3D" id="1.25.40.20">
    <property type="entry name" value="Ankyrin repeat-containing domain"/>
    <property type="match status" value="1"/>
</dbReference>
<evidence type="ECO:0000256" key="5">
    <source>
        <dbReference type="ARBA" id="ARBA00023043"/>
    </source>
</evidence>
<dbReference type="InterPro" id="IPR036770">
    <property type="entry name" value="Ankyrin_rpt-contain_sf"/>
</dbReference>
<dbReference type="AlphaFoldDB" id="A0AAD7U5F9"/>
<feature type="transmembrane region" description="Helical" evidence="8">
    <location>
        <begin position="346"/>
        <end position="364"/>
    </location>
</feature>
<keyword evidence="8" id="KW-0808">Transferase</keyword>
<comment type="subcellular location">
    <subcellularLocation>
        <location evidence="1">Membrane</location>
        <topology evidence="1">Multi-pass membrane protein</topology>
    </subcellularLocation>
</comment>
<reference evidence="11" key="1">
    <citation type="submission" date="2023-01" db="EMBL/GenBank/DDBJ databases">
        <title>Metagenome sequencing of chrysophaentin producing Chrysophaeum taylorii.</title>
        <authorList>
            <person name="Davison J."/>
            <person name="Bewley C."/>
        </authorList>
    </citation>
    <scope>NUCLEOTIDE SEQUENCE</scope>
    <source>
        <strain evidence="11">NIES-1699</strain>
    </source>
</reference>
<dbReference type="InterPro" id="IPR002110">
    <property type="entry name" value="Ankyrin_rpt"/>
</dbReference>
<dbReference type="Pfam" id="PF01529">
    <property type="entry name" value="DHHC"/>
    <property type="match status" value="1"/>
</dbReference>
<keyword evidence="2 8" id="KW-0812">Transmembrane</keyword>
<evidence type="ECO:0000256" key="6">
    <source>
        <dbReference type="ARBA" id="ARBA00023136"/>
    </source>
</evidence>
<dbReference type="Pfam" id="PF13637">
    <property type="entry name" value="Ank_4"/>
    <property type="match status" value="1"/>
</dbReference>
<dbReference type="EMBL" id="JAQMWT010000695">
    <property type="protein sequence ID" value="KAJ8598074.1"/>
    <property type="molecule type" value="Genomic_DNA"/>
</dbReference>
<name>A0AAD7U5F9_9STRA</name>
<dbReference type="EC" id="2.3.1.225" evidence="8"/>
<dbReference type="PANTHER" id="PTHR24161:SF85">
    <property type="entry name" value="PALMITOYLTRANSFERASE HIP14"/>
    <property type="match status" value="1"/>
</dbReference>
<gene>
    <name evidence="11" type="ORF">CTAYLR_005567</name>
</gene>
<evidence type="ECO:0000256" key="1">
    <source>
        <dbReference type="ARBA" id="ARBA00004141"/>
    </source>
</evidence>
<comment type="similarity">
    <text evidence="8">Belongs to the DHHC palmitoyltransferase family.</text>
</comment>
<dbReference type="GO" id="GO:0019706">
    <property type="term" value="F:protein-cysteine S-palmitoyltransferase activity"/>
    <property type="evidence" value="ECO:0007669"/>
    <property type="project" value="UniProtKB-EC"/>
</dbReference>
<keyword evidence="4 8" id="KW-1133">Transmembrane helix</keyword>
<accession>A0AAD7U5F9</accession>
<dbReference type="InterPro" id="IPR036259">
    <property type="entry name" value="MFS_trans_sf"/>
</dbReference>
<feature type="transmembrane region" description="Helical" evidence="8">
    <location>
        <begin position="371"/>
        <end position="393"/>
    </location>
</feature>
<dbReference type="Gene3D" id="1.20.1250.20">
    <property type="entry name" value="MFS general substrate transporter like domains"/>
    <property type="match status" value="1"/>
</dbReference>
<feature type="region of interest" description="Disordered" evidence="9">
    <location>
        <begin position="282"/>
        <end position="311"/>
    </location>
</feature>
<comment type="catalytic activity">
    <reaction evidence="8">
        <text>L-cysteinyl-[protein] + hexadecanoyl-CoA = S-hexadecanoyl-L-cysteinyl-[protein] + CoA</text>
        <dbReference type="Rhea" id="RHEA:36683"/>
        <dbReference type="Rhea" id="RHEA-COMP:10131"/>
        <dbReference type="Rhea" id="RHEA-COMP:11032"/>
        <dbReference type="ChEBI" id="CHEBI:29950"/>
        <dbReference type="ChEBI" id="CHEBI:57287"/>
        <dbReference type="ChEBI" id="CHEBI:57379"/>
        <dbReference type="ChEBI" id="CHEBI:74151"/>
        <dbReference type="EC" id="2.3.1.225"/>
    </reaction>
</comment>
<feature type="domain" description="Palmitoyltransferase DHHC" evidence="10">
    <location>
        <begin position="450"/>
        <end position="575"/>
    </location>
</feature>
<evidence type="ECO:0000313" key="12">
    <source>
        <dbReference type="Proteomes" id="UP001230188"/>
    </source>
</evidence>
<evidence type="ECO:0000256" key="8">
    <source>
        <dbReference type="RuleBase" id="RU079119"/>
    </source>
</evidence>
<dbReference type="SUPFAM" id="SSF48403">
    <property type="entry name" value="Ankyrin repeat"/>
    <property type="match status" value="1"/>
</dbReference>
<comment type="caution">
    <text evidence="11">The sequence shown here is derived from an EMBL/GenBank/DDBJ whole genome shotgun (WGS) entry which is preliminary data.</text>
</comment>
<evidence type="ECO:0000256" key="3">
    <source>
        <dbReference type="ARBA" id="ARBA00022737"/>
    </source>
</evidence>
<dbReference type="SUPFAM" id="SSF103473">
    <property type="entry name" value="MFS general substrate transporter"/>
    <property type="match status" value="1"/>
</dbReference>
<keyword evidence="3" id="KW-0677">Repeat</keyword>
<protein>
    <recommendedName>
        <fullName evidence="8">Palmitoyltransferase</fullName>
        <ecNumber evidence="8">2.3.1.225</ecNumber>
    </recommendedName>
</protein>
<keyword evidence="12" id="KW-1185">Reference proteome</keyword>
<keyword evidence="8" id="KW-0012">Acyltransferase</keyword>
<dbReference type="PROSITE" id="PS50216">
    <property type="entry name" value="DHHC"/>
    <property type="match status" value="1"/>
</dbReference>
<feature type="transmembrane region" description="Helical" evidence="8">
    <location>
        <begin position="494"/>
        <end position="519"/>
    </location>
</feature>
<feature type="repeat" description="ANK" evidence="7">
    <location>
        <begin position="203"/>
        <end position="236"/>
    </location>
</feature>
<evidence type="ECO:0000256" key="4">
    <source>
        <dbReference type="ARBA" id="ARBA00022989"/>
    </source>
</evidence>
<dbReference type="InterPro" id="IPR001594">
    <property type="entry name" value="Palmitoyltrfase_DHHC"/>
</dbReference>
<evidence type="ECO:0000256" key="2">
    <source>
        <dbReference type="ARBA" id="ARBA00022692"/>
    </source>
</evidence>
<dbReference type="PANTHER" id="PTHR24161">
    <property type="entry name" value="ANK_REP_REGION DOMAIN-CONTAINING PROTEIN-RELATED"/>
    <property type="match status" value="1"/>
</dbReference>
<evidence type="ECO:0000313" key="11">
    <source>
        <dbReference type="EMBL" id="KAJ8598074.1"/>
    </source>
</evidence>
<dbReference type="Pfam" id="PF12796">
    <property type="entry name" value="Ank_2"/>
    <property type="match status" value="1"/>
</dbReference>
<dbReference type="SMART" id="SM00248">
    <property type="entry name" value="ANK"/>
    <property type="match status" value="7"/>
</dbReference>
<dbReference type="GO" id="GO:0016020">
    <property type="term" value="C:membrane"/>
    <property type="evidence" value="ECO:0007669"/>
    <property type="project" value="UniProtKB-SubCell"/>
</dbReference>
<evidence type="ECO:0000256" key="7">
    <source>
        <dbReference type="PROSITE-ProRule" id="PRU00023"/>
    </source>
</evidence>
<comment type="domain">
    <text evidence="8">The DHHC domain is required for palmitoyltransferase activity.</text>
</comment>
<dbReference type="Proteomes" id="UP001230188">
    <property type="component" value="Unassembled WGS sequence"/>
</dbReference>
<feature type="transmembrane region" description="Helical" evidence="8">
    <location>
        <begin position="399"/>
        <end position="421"/>
    </location>
</feature>
<organism evidence="11 12">
    <name type="scientific">Chrysophaeum taylorii</name>
    <dbReference type="NCBI Taxonomy" id="2483200"/>
    <lineage>
        <taxon>Eukaryota</taxon>
        <taxon>Sar</taxon>
        <taxon>Stramenopiles</taxon>
        <taxon>Ochrophyta</taxon>
        <taxon>Pelagophyceae</taxon>
        <taxon>Pelagomonadales</taxon>
        <taxon>Pelagomonadaceae</taxon>
        <taxon>Chrysophaeum</taxon>
    </lineage>
</organism>
<evidence type="ECO:0000259" key="10">
    <source>
        <dbReference type="Pfam" id="PF01529"/>
    </source>
</evidence>
<proteinExistence type="inferred from homology"/>
<feature type="transmembrane region" description="Helical" evidence="8">
    <location>
        <begin position="318"/>
        <end position="340"/>
    </location>
</feature>
<dbReference type="PROSITE" id="PS50297">
    <property type="entry name" value="ANK_REP_REGION"/>
    <property type="match status" value="2"/>
</dbReference>
<sequence>MGGQGGVVVVPGVVESKTEEGATSRARAAAQYGRLAELEELVDAGALGVNDRDEEGCTLLQWAAINGRGKVVEALLRRGADPGASGGVLDETALQWAVRQGHVETCVLIREAGCDAGHRGVEGGNAVHLACRYGKHVTAAYLLARDEVPPGSPIGLLDLPDERGRTPLMVCVEWYWHEPRGGLEMVRVLVGLGASVTFAERLTGRTALHLAAERNVERAALEVLVDAGAALEAEDGEGRTPEAVAMASGHYQTAMVLRGFRTSSCATFEWCNGCCRPRATPWCGSSSPKPKAEARPLLDDEETGELEKKNRRETTHGVSSFAAVYGFFAPWVGAACVVAVAADRGWPLAVFVAPAAAVVLVPLAPRGASRWGMCGFAACSIAVIVASFLFAGFHRTFSAAALALYFGLVAALVANFALAILTDPGIIDPPRAERVFGIVQLARAGKLAAANLCSTCLIEKPPRSKHDPTLGKCVRRFDHFCPYVANVIGEQNYLYFYLFLVFVVLAIAFHLFLVIPRLAWLSCQEGPRICVTSKDHAPLLLGTLLAILHICWVAALCGVHTSLICRDVTTYESMRYGDTQQQQQYQQPAVSPDTQKKKKKKKENCCALGLANARNSLCQKPPPPVVVTDPPAAAAAAGASS</sequence>
<evidence type="ECO:0000256" key="9">
    <source>
        <dbReference type="SAM" id="MobiDB-lite"/>
    </source>
</evidence>
<keyword evidence="5 7" id="KW-0040">ANK repeat</keyword>
<feature type="repeat" description="ANK" evidence="7">
    <location>
        <begin position="55"/>
        <end position="87"/>
    </location>
</feature>
<feature type="transmembrane region" description="Helical" evidence="8">
    <location>
        <begin position="539"/>
        <end position="565"/>
    </location>
</feature>
<keyword evidence="6 8" id="KW-0472">Membrane</keyword>
<dbReference type="PROSITE" id="PS50088">
    <property type="entry name" value="ANK_REPEAT"/>
    <property type="match status" value="2"/>
</dbReference>